<evidence type="ECO:0000256" key="5">
    <source>
        <dbReference type="HAMAP-Rule" id="MF_02120"/>
    </source>
</evidence>
<evidence type="ECO:0000256" key="6">
    <source>
        <dbReference type="NCBIfam" id="TIGR01048"/>
    </source>
</evidence>
<dbReference type="PRINTS" id="PR01181">
    <property type="entry name" value="DAPDCRBXLASE"/>
</dbReference>
<dbReference type="InterPro" id="IPR009006">
    <property type="entry name" value="Ala_racemase/Decarboxylase_C"/>
</dbReference>
<dbReference type="CDD" id="cd06828">
    <property type="entry name" value="PLPDE_III_DapDC"/>
    <property type="match status" value="1"/>
</dbReference>
<protein>
    <recommendedName>
        <fullName evidence="5 6">Diaminopimelate decarboxylase</fullName>
        <shortName evidence="5">DAP decarboxylase</shortName>
        <shortName evidence="5">DAPDC</shortName>
        <ecNumber evidence="5 6">4.1.1.20</ecNumber>
    </recommendedName>
</protein>
<feature type="binding site" evidence="5">
    <location>
        <begin position="274"/>
        <end position="277"/>
    </location>
    <ligand>
        <name>pyridoxal 5'-phosphate</name>
        <dbReference type="ChEBI" id="CHEBI:597326"/>
    </ligand>
</feature>
<feature type="binding site" evidence="5">
    <location>
        <position position="313"/>
    </location>
    <ligand>
        <name>substrate</name>
    </ligand>
</feature>
<dbReference type="PATRIC" id="fig|1280951.3.peg.1604"/>
<feature type="domain" description="Orn/DAP/Arg decarboxylase 2 N-terminal" evidence="10">
    <location>
        <begin position="35"/>
        <end position="280"/>
    </location>
</feature>
<keyword evidence="5" id="KW-0028">Amino-acid biosynthesis</keyword>
<feature type="binding site" evidence="5">
    <location>
        <position position="317"/>
    </location>
    <ligand>
        <name>substrate</name>
    </ligand>
</feature>
<dbReference type="SUPFAM" id="SSF50621">
    <property type="entry name" value="Alanine racemase C-terminal domain-like"/>
    <property type="match status" value="1"/>
</dbReference>
<evidence type="ECO:0000259" key="9">
    <source>
        <dbReference type="Pfam" id="PF00278"/>
    </source>
</evidence>
<evidence type="ECO:0000256" key="2">
    <source>
        <dbReference type="ARBA" id="ARBA00022793"/>
    </source>
</evidence>
<dbReference type="InterPro" id="IPR022644">
    <property type="entry name" value="De-COase2_N"/>
</dbReference>
<dbReference type="EMBL" id="ARYI01000006">
    <property type="protein sequence ID" value="KCZ94710.1"/>
    <property type="molecule type" value="Genomic_DNA"/>
</dbReference>
<feature type="active site" description="Proton donor" evidence="7">
    <location>
        <position position="345"/>
    </location>
</feature>
<dbReference type="SUPFAM" id="SSF51419">
    <property type="entry name" value="PLP-binding barrel"/>
    <property type="match status" value="1"/>
</dbReference>
<dbReference type="GO" id="GO:0008836">
    <property type="term" value="F:diaminopimelate decarboxylase activity"/>
    <property type="evidence" value="ECO:0007669"/>
    <property type="project" value="UniProtKB-UniRule"/>
</dbReference>
<evidence type="ECO:0000259" key="10">
    <source>
        <dbReference type="Pfam" id="PF02784"/>
    </source>
</evidence>
<dbReference type="FunFam" id="3.20.20.10:FF:000003">
    <property type="entry name" value="Diaminopimelate decarboxylase"/>
    <property type="match status" value="1"/>
</dbReference>
<dbReference type="UniPathway" id="UPA00034">
    <property type="reaction ID" value="UER00027"/>
</dbReference>
<evidence type="ECO:0000256" key="1">
    <source>
        <dbReference type="ARBA" id="ARBA00001933"/>
    </source>
</evidence>
<comment type="pathway">
    <text evidence="5 8">Amino-acid biosynthesis; L-lysine biosynthesis via DAP pathway; L-lysine from DL-2,6-diaminopimelate: step 1/1.</text>
</comment>
<dbReference type="GO" id="GO:0009089">
    <property type="term" value="P:lysine biosynthetic process via diaminopimelate"/>
    <property type="evidence" value="ECO:0007669"/>
    <property type="project" value="UniProtKB-UniRule"/>
</dbReference>
<dbReference type="InterPro" id="IPR029066">
    <property type="entry name" value="PLP-binding_barrel"/>
</dbReference>
<dbReference type="RefSeq" id="WP_011648429.1">
    <property type="nucleotide sequence ID" value="NZ_ARYI01000006.1"/>
</dbReference>
<comment type="caution">
    <text evidence="11">The sequence shown here is derived from an EMBL/GenBank/DDBJ whole genome shotgun (WGS) entry which is preliminary data.</text>
</comment>
<feature type="binding site" evidence="5">
    <location>
        <position position="374"/>
    </location>
    <ligand>
        <name>substrate</name>
    </ligand>
</feature>
<accession>A0A059FVI0</accession>
<evidence type="ECO:0000313" key="11">
    <source>
        <dbReference type="EMBL" id="KCZ94710.1"/>
    </source>
</evidence>
<dbReference type="HAMAP" id="MF_02120">
    <property type="entry name" value="LysA"/>
    <property type="match status" value="1"/>
</dbReference>
<comment type="cofactor">
    <cofactor evidence="1 5 7 8">
        <name>pyridoxal 5'-phosphate</name>
        <dbReference type="ChEBI" id="CHEBI:597326"/>
    </cofactor>
</comment>
<dbReference type="GO" id="GO:0030170">
    <property type="term" value="F:pyridoxal phosphate binding"/>
    <property type="evidence" value="ECO:0007669"/>
    <property type="project" value="UniProtKB-UniRule"/>
</dbReference>
<dbReference type="EC" id="4.1.1.20" evidence="5 6"/>
<feature type="binding site" evidence="5">
    <location>
        <position position="374"/>
    </location>
    <ligand>
        <name>pyridoxal 5'-phosphate</name>
        <dbReference type="ChEBI" id="CHEBI:597326"/>
    </ligand>
</feature>
<dbReference type="PRINTS" id="PR01179">
    <property type="entry name" value="ODADCRBXLASE"/>
</dbReference>
<feature type="binding site" evidence="5">
    <location>
        <position position="277"/>
    </location>
    <ligand>
        <name>substrate</name>
    </ligand>
</feature>
<dbReference type="Gene3D" id="3.20.20.10">
    <property type="entry name" value="Alanine racemase"/>
    <property type="match status" value="1"/>
</dbReference>
<dbReference type="InterPro" id="IPR000183">
    <property type="entry name" value="Orn/DAP/Arg_de-COase"/>
</dbReference>
<feature type="modified residue" description="N6-(pyridoxal phosphate)lysine" evidence="5 7">
    <location>
        <position position="60"/>
    </location>
</feature>
<comment type="catalytic activity">
    <reaction evidence="5 8">
        <text>meso-2,6-diaminopimelate + H(+) = L-lysine + CO2</text>
        <dbReference type="Rhea" id="RHEA:15101"/>
        <dbReference type="ChEBI" id="CHEBI:15378"/>
        <dbReference type="ChEBI" id="CHEBI:16526"/>
        <dbReference type="ChEBI" id="CHEBI:32551"/>
        <dbReference type="ChEBI" id="CHEBI:57791"/>
        <dbReference type="EC" id="4.1.1.20"/>
    </reaction>
</comment>
<comment type="function">
    <text evidence="5">Specifically catalyzes the decarboxylation of meso-diaminopimelate (meso-DAP) to L-lysine.</text>
</comment>
<gene>
    <name evidence="5" type="primary">lysA</name>
    <name evidence="11" type="ORF">HHI_07943</name>
</gene>
<feature type="binding site" evidence="5">
    <location>
        <position position="239"/>
    </location>
    <ligand>
        <name>pyridoxal 5'-phosphate</name>
        <dbReference type="ChEBI" id="CHEBI:597326"/>
    </ligand>
</feature>
<evidence type="ECO:0000313" key="12">
    <source>
        <dbReference type="Proteomes" id="UP000025061"/>
    </source>
</evidence>
<feature type="binding site" evidence="5">
    <location>
        <position position="346"/>
    </location>
    <ligand>
        <name>substrate</name>
    </ligand>
</feature>
<dbReference type="NCBIfam" id="TIGR01048">
    <property type="entry name" value="lysA"/>
    <property type="match status" value="1"/>
</dbReference>
<reference evidence="11 12" key="1">
    <citation type="submission" date="2013-04" db="EMBL/GenBank/DDBJ databases">
        <title>Hyphomonas hirschiana VP5 Genome Sequencing.</title>
        <authorList>
            <person name="Lai Q."/>
            <person name="Shao Z."/>
        </authorList>
    </citation>
    <scope>NUCLEOTIDE SEQUENCE [LARGE SCALE GENOMIC DNA]</scope>
    <source>
        <strain evidence="11 12">VP5</strain>
    </source>
</reference>
<sequence length="424" mass="44655">MHHFNYAGGRLQCEGVDLGRVADEVGTPVYVYSTATLERHARVIAEAFSSQKVLIAYSVKANGNLAVLATLAAEGCGADVVSGGEMQRAMKAGIPAARIVFSGVGKTAAEMKLALEAGIHQFNVESAGELRLLSRVASGLGLKAPIALRVNPDVAAGGHPNISTGKSGDKFGVPWGEAEALYAEAGKLPGIQVVGVDVHIGSQIGELGPMRAAFEKVVALALRLRGQGHDIRRIDVGGGLGIPYRETDAPAPPSAYAAMIAEVTAGHGFEVILEPGRVIAGNAGVLLTTALYEKEAPDRTFLIIDAGMNDLIRPALYGAHHDIRPLDEPAQDAAEKVYDVVGPICESTDKFATARTLPKVTPGDRLAFMSAGAYGAVLSSAYNARPLVPEVLVSGDRYSIVRRRPDFEEMTMLEEVPDWITAKA</sequence>
<name>A0A059FVI0_9PROT</name>
<keyword evidence="12" id="KW-1185">Reference proteome</keyword>
<keyword evidence="3 5" id="KW-0663">Pyridoxal phosphate</keyword>
<dbReference type="Pfam" id="PF00278">
    <property type="entry name" value="Orn_DAP_Arg_deC"/>
    <property type="match status" value="1"/>
</dbReference>
<keyword evidence="5 8" id="KW-0457">Lysine biosynthesis</keyword>
<dbReference type="Pfam" id="PF02784">
    <property type="entry name" value="Orn_Arg_deC_N"/>
    <property type="match status" value="1"/>
</dbReference>
<feature type="domain" description="Orn/DAP/Arg decarboxylase 2 C-terminal" evidence="9">
    <location>
        <begin position="30"/>
        <end position="372"/>
    </location>
</feature>
<evidence type="ECO:0000256" key="7">
    <source>
        <dbReference type="PIRSR" id="PIRSR600183-50"/>
    </source>
</evidence>
<dbReference type="InterPro" id="IPR002986">
    <property type="entry name" value="DAP_deCOOHase_LysA"/>
</dbReference>
<evidence type="ECO:0000256" key="3">
    <source>
        <dbReference type="ARBA" id="ARBA00022898"/>
    </source>
</evidence>
<dbReference type="Proteomes" id="UP000025061">
    <property type="component" value="Unassembled WGS sequence"/>
</dbReference>
<organism evidence="11 12">
    <name type="scientific">Hyphomonas hirschiana VP5</name>
    <dbReference type="NCBI Taxonomy" id="1280951"/>
    <lineage>
        <taxon>Bacteria</taxon>
        <taxon>Pseudomonadati</taxon>
        <taxon>Pseudomonadota</taxon>
        <taxon>Alphaproteobacteria</taxon>
        <taxon>Hyphomonadales</taxon>
        <taxon>Hyphomonadaceae</taxon>
        <taxon>Hyphomonas</taxon>
    </lineage>
</organism>
<comment type="subunit">
    <text evidence="5">Homodimer.</text>
</comment>
<evidence type="ECO:0000256" key="4">
    <source>
        <dbReference type="ARBA" id="ARBA00023239"/>
    </source>
</evidence>
<evidence type="ECO:0000256" key="8">
    <source>
        <dbReference type="RuleBase" id="RU003738"/>
    </source>
</evidence>
<keyword evidence="2 5" id="KW-0210">Decarboxylase</keyword>
<dbReference type="OrthoDB" id="9802241at2"/>
<dbReference type="InterPro" id="IPR022643">
    <property type="entry name" value="De-COase2_C"/>
</dbReference>
<dbReference type="PANTHER" id="PTHR43727">
    <property type="entry name" value="DIAMINOPIMELATE DECARBOXYLASE"/>
    <property type="match status" value="1"/>
</dbReference>
<keyword evidence="4 5" id="KW-0456">Lyase</keyword>
<comment type="similarity">
    <text evidence="5">Belongs to the Orn/Lys/Arg decarboxylase class-II family. LysA subfamily.</text>
</comment>
<dbReference type="Gene3D" id="2.40.37.10">
    <property type="entry name" value="Lyase, Ornithine Decarboxylase, Chain A, domain 1"/>
    <property type="match status" value="1"/>
</dbReference>
<proteinExistence type="inferred from homology"/>
<dbReference type="AlphaFoldDB" id="A0A059FVI0"/>
<dbReference type="PANTHER" id="PTHR43727:SF2">
    <property type="entry name" value="GROUP IV DECARBOXYLASE"/>
    <property type="match status" value="1"/>
</dbReference>